<dbReference type="RefSeq" id="WP_379188310.1">
    <property type="nucleotide sequence ID" value="NZ_JBHSOW010000041.1"/>
</dbReference>
<dbReference type="Proteomes" id="UP001596047">
    <property type="component" value="Unassembled WGS sequence"/>
</dbReference>
<feature type="domain" description="Thioesterase" evidence="3">
    <location>
        <begin position="59"/>
        <end position="133"/>
    </location>
</feature>
<dbReference type="InterPro" id="IPR006683">
    <property type="entry name" value="Thioestr_dom"/>
</dbReference>
<organism evidence="4 5">
    <name type="scientific">Paenibacillus solisilvae</name>
    <dbReference type="NCBI Taxonomy" id="2486751"/>
    <lineage>
        <taxon>Bacteria</taxon>
        <taxon>Bacillati</taxon>
        <taxon>Bacillota</taxon>
        <taxon>Bacilli</taxon>
        <taxon>Bacillales</taxon>
        <taxon>Paenibacillaceae</taxon>
        <taxon>Paenibacillus</taxon>
    </lineage>
</organism>
<name>A0ABW0VV65_9BACL</name>
<comment type="caution">
    <text evidence="4">The sequence shown here is derived from an EMBL/GenBank/DDBJ whole genome shotgun (WGS) entry which is preliminary data.</text>
</comment>
<dbReference type="PANTHER" id="PTHR21660:SF1">
    <property type="entry name" value="ACYL-COENZYME A THIOESTERASE 13"/>
    <property type="match status" value="1"/>
</dbReference>
<keyword evidence="2 4" id="KW-0378">Hydrolase</keyword>
<sequence>MTEERSNRQMNSQAEALLQLAEAAKSTFWGYLGCEIVHLEQEKVTISLDAQPHHLNLLNLIHGGVLASLLDNAMGLVVLQLCPDEKTVTAYMNIHYLKSSGVGILTCDAELIHRSKRTLTTQSRIYGDDGELLAWGSGSYRIVK</sequence>
<comment type="similarity">
    <text evidence="1">Belongs to the thioesterase PaaI family.</text>
</comment>
<evidence type="ECO:0000256" key="2">
    <source>
        <dbReference type="ARBA" id="ARBA00022801"/>
    </source>
</evidence>
<protein>
    <submittedName>
        <fullName evidence="4">PaaI family thioesterase</fullName>
        <ecNumber evidence="4">3.1.2.-</ecNumber>
    </submittedName>
</protein>
<dbReference type="Pfam" id="PF03061">
    <property type="entry name" value="4HBT"/>
    <property type="match status" value="1"/>
</dbReference>
<dbReference type="EC" id="3.1.2.-" evidence="4"/>
<gene>
    <name evidence="4" type="ORF">ACFPYJ_11670</name>
</gene>
<proteinExistence type="inferred from homology"/>
<dbReference type="InterPro" id="IPR003736">
    <property type="entry name" value="PAAI_dom"/>
</dbReference>
<dbReference type="InterPro" id="IPR039298">
    <property type="entry name" value="ACOT13"/>
</dbReference>
<keyword evidence="5" id="KW-1185">Reference proteome</keyword>
<dbReference type="PANTHER" id="PTHR21660">
    <property type="entry name" value="THIOESTERASE SUPERFAMILY MEMBER-RELATED"/>
    <property type="match status" value="1"/>
</dbReference>
<dbReference type="EMBL" id="JBHSOW010000041">
    <property type="protein sequence ID" value="MFC5649768.1"/>
    <property type="molecule type" value="Genomic_DNA"/>
</dbReference>
<accession>A0ABW0VV65</accession>
<dbReference type="SUPFAM" id="SSF54637">
    <property type="entry name" value="Thioesterase/thiol ester dehydrase-isomerase"/>
    <property type="match status" value="1"/>
</dbReference>
<evidence type="ECO:0000313" key="5">
    <source>
        <dbReference type="Proteomes" id="UP001596047"/>
    </source>
</evidence>
<dbReference type="CDD" id="cd03443">
    <property type="entry name" value="PaaI_thioesterase"/>
    <property type="match status" value="1"/>
</dbReference>
<evidence type="ECO:0000313" key="4">
    <source>
        <dbReference type="EMBL" id="MFC5649768.1"/>
    </source>
</evidence>
<reference evidence="5" key="1">
    <citation type="journal article" date="2019" name="Int. J. Syst. Evol. Microbiol.">
        <title>The Global Catalogue of Microorganisms (GCM) 10K type strain sequencing project: providing services to taxonomists for standard genome sequencing and annotation.</title>
        <authorList>
            <consortium name="The Broad Institute Genomics Platform"/>
            <consortium name="The Broad Institute Genome Sequencing Center for Infectious Disease"/>
            <person name="Wu L."/>
            <person name="Ma J."/>
        </authorList>
    </citation>
    <scope>NUCLEOTIDE SEQUENCE [LARGE SCALE GENOMIC DNA]</scope>
    <source>
        <strain evidence="5">CGMCC 1.3240</strain>
    </source>
</reference>
<dbReference type="GO" id="GO:0016787">
    <property type="term" value="F:hydrolase activity"/>
    <property type="evidence" value="ECO:0007669"/>
    <property type="project" value="UniProtKB-KW"/>
</dbReference>
<dbReference type="InterPro" id="IPR029069">
    <property type="entry name" value="HotDog_dom_sf"/>
</dbReference>
<dbReference type="NCBIfam" id="TIGR00369">
    <property type="entry name" value="unchar_dom_1"/>
    <property type="match status" value="1"/>
</dbReference>
<evidence type="ECO:0000256" key="1">
    <source>
        <dbReference type="ARBA" id="ARBA00008324"/>
    </source>
</evidence>
<evidence type="ECO:0000259" key="3">
    <source>
        <dbReference type="Pfam" id="PF03061"/>
    </source>
</evidence>
<dbReference type="Gene3D" id="3.10.129.10">
    <property type="entry name" value="Hotdog Thioesterase"/>
    <property type="match status" value="1"/>
</dbReference>